<dbReference type="PANTHER" id="PTHR38764:SF1">
    <property type="entry name" value="ACYL CARRIER PROTEIN PHOSPHODIESTERASE"/>
    <property type="match status" value="1"/>
</dbReference>
<keyword evidence="1" id="KW-0444">Lipid biosynthesis</keyword>
<evidence type="ECO:0000313" key="5">
    <source>
        <dbReference type="EMBL" id="MDV2080671.1"/>
    </source>
</evidence>
<keyword evidence="4" id="KW-0276">Fatty acid metabolism</keyword>
<sequence length="196" mass="22829">MNHLAHLFLSPPDQQARIGNLLGDFARGVDPDTLPAQVRLGWQHHLAVDAFTDRHPEVLACKRCFSAQRRRFAGIALDVLFDHYLLRHWDRFCDTPSEVFIHEVYRDLERGRYLMPDTMARTTARMVQQDWFNAYRDLDQVGLALDRIAQRIRFSNRFEGMIEELRPLDATLEAHFLAFFPQLLAFSQTAEPSGFQ</sequence>
<proteinExistence type="predicted"/>
<dbReference type="EMBL" id="JAWIIJ010000017">
    <property type="protein sequence ID" value="MDV2080671.1"/>
    <property type="molecule type" value="Genomic_DNA"/>
</dbReference>
<comment type="caution">
    <text evidence="5">The sequence shown here is derived from an EMBL/GenBank/DDBJ whole genome shotgun (WGS) entry which is preliminary data.</text>
</comment>
<keyword evidence="4" id="KW-0275">Fatty acid biosynthesis</keyword>
<dbReference type="PANTHER" id="PTHR38764">
    <property type="entry name" value="ACYL CARRIER PROTEIN PHOSPHODIESTERASE"/>
    <property type="match status" value="1"/>
</dbReference>
<name>A0ABU3W2M6_9GAMM</name>
<gene>
    <name evidence="5" type="ORF">RYS15_18450</name>
</gene>
<evidence type="ECO:0000256" key="4">
    <source>
        <dbReference type="ARBA" id="ARBA00023160"/>
    </source>
</evidence>
<dbReference type="RefSeq" id="WP_316975051.1">
    <property type="nucleotide sequence ID" value="NZ_JAWIIJ010000017.1"/>
</dbReference>
<dbReference type="PIRSF" id="PIRSF011489">
    <property type="entry name" value="DUF479"/>
    <property type="match status" value="1"/>
</dbReference>
<dbReference type="Pfam" id="PF04336">
    <property type="entry name" value="ACP_PD"/>
    <property type="match status" value="1"/>
</dbReference>
<organism evidence="5 6">
    <name type="scientific">Marinobacter xestospongiae</name>
    <dbReference type="NCBI Taxonomy" id="994319"/>
    <lineage>
        <taxon>Bacteria</taxon>
        <taxon>Pseudomonadati</taxon>
        <taxon>Pseudomonadota</taxon>
        <taxon>Gammaproteobacteria</taxon>
        <taxon>Pseudomonadales</taxon>
        <taxon>Marinobacteraceae</taxon>
        <taxon>Marinobacter</taxon>
    </lineage>
</organism>
<protein>
    <submittedName>
        <fullName evidence="5">ACP phosphodiesterase</fullName>
    </submittedName>
</protein>
<reference evidence="5 6" key="1">
    <citation type="submission" date="2023-10" db="EMBL/GenBank/DDBJ databases">
        <title>Characteristics and mechanism of a salt-tolerant marine origin heterotrophic nitrifying- aerobic denitrifying bacteria Marinobacter xestospongiae HN1.</title>
        <authorList>
            <person name="Qi R."/>
        </authorList>
    </citation>
    <scope>NUCLEOTIDE SEQUENCE [LARGE SCALE GENOMIC DNA]</scope>
    <source>
        <strain evidence="5 6">HN1</strain>
    </source>
</reference>
<evidence type="ECO:0000256" key="2">
    <source>
        <dbReference type="ARBA" id="ARBA00022801"/>
    </source>
</evidence>
<evidence type="ECO:0000256" key="3">
    <source>
        <dbReference type="ARBA" id="ARBA00023098"/>
    </source>
</evidence>
<keyword evidence="3" id="KW-0443">Lipid metabolism</keyword>
<keyword evidence="6" id="KW-1185">Reference proteome</keyword>
<evidence type="ECO:0000256" key="1">
    <source>
        <dbReference type="ARBA" id="ARBA00022516"/>
    </source>
</evidence>
<dbReference type="InterPro" id="IPR007431">
    <property type="entry name" value="ACP_PD"/>
</dbReference>
<dbReference type="Proteomes" id="UP001269819">
    <property type="component" value="Unassembled WGS sequence"/>
</dbReference>
<accession>A0ABU3W2M6</accession>
<evidence type="ECO:0000313" key="6">
    <source>
        <dbReference type="Proteomes" id="UP001269819"/>
    </source>
</evidence>
<keyword evidence="2" id="KW-0378">Hydrolase</keyword>